<dbReference type="RefSeq" id="WP_225231901.1">
    <property type="nucleotide sequence ID" value="NZ_JBAPLV010000003.1"/>
</dbReference>
<dbReference type="SUPFAM" id="SSF103642">
    <property type="entry name" value="Sec-C motif"/>
    <property type="match status" value="1"/>
</dbReference>
<gene>
    <name evidence="1" type="ORF">UXQ13_04730</name>
</gene>
<sequence length="206" mass="22227">MITVKPIPEGERTDWLPAWCTKCGLPWETQFAVDGDGSFSEMTIGPCPRCGGDGVVSDGYLKMTQFAAKTLRGLDRSQLEGLQSELRSMRGTGVSQAELANRLTTTDPALAPVAMWLSNQNNRMEVGMWISAVIALIALIIAARSPAPISERQIEQMVRSVVEQTTGSTASPGRNQTCPCWSGLKWKHCHGSPVVRSMPSTPPGPA</sequence>
<reference evidence="1 2" key="1">
    <citation type="submission" date="2024-03" db="EMBL/GenBank/DDBJ databases">
        <title>Draft genome sequence of Klenkia terrae.</title>
        <authorList>
            <person name="Duangmal K."/>
            <person name="Chantavorakit T."/>
        </authorList>
    </citation>
    <scope>NUCLEOTIDE SEQUENCE [LARGE SCALE GENOMIC DNA]</scope>
    <source>
        <strain evidence="1 2">JCM 17786</strain>
    </source>
</reference>
<evidence type="ECO:0000313" key="1">
    <source>
        <dbReference type="EMBL" id="MEI4277761.1"/>
    </source>
</evidence>
<keyword evidence="2" id="KW-1185">Reference proteome</keyword>
<dbReference type="Pfam" id="PF02810">
    <property type="entry name" value="SEC-C"/>
    <property type="match status" value="1"/>
</dbReference>
<dbReference type="InterPro" id="IPR004027">
    <property type="entry name" value="SEC_C_motif"/>
</dbReference>
<comment type="caution">
    <text evidence="1">The sequence shown here is derived from an EMBL/GenBank/DDBJ whole genome shotgun (WGS) entry which is preliminary data.</text>
</comment>
<name>A0ABU8E283_9ACTN</name>
<organism evidence="1 2">
    <name type="scientific">Klenkia terrae</name>
    <dbReference type="NCBI Taxonomy" id="1052259"/>
    <lineage>
        <taxon>Bacteria</taxon>
        <taxon>Bacillati</taxon>
        <taxon>Actinomycetota</taxon>
        <taxon>Actinomycetes</taxon>
        <taxon>Geodermatophilales</taxon>
        <taxon>Geodermatophilaceae</taxon>
        <taxon>Klenkia</taxon>
    </lineage>
</organism>
<evidence type="ECO:0000313" key="2">
    <source>
        <dbReference type="Proteomes" id="UP001373496"/>
    </source>
</evidence>
<dbReference type="Proteomes" id="UP001373496">
    <property type="component" value="Unassembled WGS sequence"/>
</dbReference>
<protein>
    <submittedName>
        <fullName evidence="1">SEC-C domain-containing protein</fullName>
    </submittedName>
</protein>
<dbReference type="EMBL" id="JBAPLV010000003">
    <property type="protein sequence ID" value="MEI4277761.1"/>
    <property type="molecule type" value="Genomic_DNA"/>
</dbReference>
<dbReference type="Gene3D" id="3.10.450.50">
    <property type="match status" value="1"/>
</dbReference>
<accession>A0ABU8E283</accession>
<proteinExistence type="predicted"/>